<dbReference type="EMBL" id="JAGGJR010000014">
    <property type="protein sequence ID" value="MBP1876043.1"/>
    <property type="molecule type" value="Genomic_DNA"/>
</dbReference>
<protein>
    <submittedName>
        <fullName evidence="1">Bacteriorhodopsin</fullName>
    </submittedName>
</protein>
<sequence length="65" mass="7124">MAGYGTNFNLMKMKLIGFASIIIGFLVVASGYRYGSFGFGLAGVILLLIGIVFIIGHVLRRNERR</sequence>
<organism evidence="1 2">
    <name type="scientific">Ensifer adhaerens</name>
    <name type="common">Sinorhizobium morelense</name>
    <dbReference type="NCBI Taxonomy" id="106592"/>
    <lineage>
        <taxon>Bacteria</taxon>
        <taxon>Pseudomonadati</taxon>
        <taxon>Pseudomonadota</taxon>
        <taxon>Alphaproteobacteria</taxon>
        <taxon>Hyphomicrobiales</taxon>
        <taxon>Rhizobiaceae</taxon>
        <taxon>Sinorhizobium/Ensifer group</taxon>
        <taxon>Ensifer</taxon>
    </lineage>
</organism>
<accession>A0ACC5T4I3</accession>
<evidence type="ECO:0000313" key="2">
    <source>
        <dbReference type="Proteomes" id="UP000823773"/>
    </source>
</evidence>
<keyword evidence="2" id="KW-1185">Reference proteome</keyword>
<dbReference type="Proteomes" id="UP000823773">
    <property type="component" value="Unassembled WGS sequence"/>
</dbReference>
<proteinExistence type="predicted"/>
<comment type="caution">
    <text evidence="1">The sequence shown here is derived from an EMBL/GenBank/DDBJ whole genome shotgun (WGS) entry which is preliminary data.</text>
</comment>
<evidence type="ECO:0000313" key="1">
    <source>
        <dbReference type="EMBL" id="MBP1876043.1"/>
    </source>
</evidence>
<name>A0ACC5T4I3_ENSAD</name>
<gene>
    <name evidence="1" type="ORF">J2Z19_005792</name>
</gene>
<reference evidence="1" key="1">
    <citation type="submission" date="2021-03" db="EMBL/GenBank/DDBJ databases">
        <title>Genomic Encyclopedia of Type Strains, Phase IV (KMG-IV): sequencing the most valuable type-strain genomes for metagenomic binning, comparative biology and taxonomic classification.</title>
        <authorList>
            <person name="Goeker M."/>
        </authorList>
    </citation>
    <scope>NUCLEOTIDE SEQUENCE</scope>
    <source>
        <strain evidence="1">DSM 18131</strain>
    </source>
</reference>